<name>A0A3B0WCG0_9ZZZZ</name>
<protein>
    <submittedName>
        <fullName evidence="1">Uncharacterized protein</fullName>
    </submittedName>
</protein>
<dbReference type="AlphaFoldDB" id="A0A3B0WCG0"/>
<evidence type="ECO:0000313" key="1">
    <source>
        <dbReference type="EMBL" id="VAW50023.1"/>
    </source>
</evidence>
<proteinExistence type="predicted"/>
<reference evidence="1" key="1">
    <citation type="submission" date="2018-06" db="EMBL/GenBank/DDBJ databases">
        <authorList>
            <person name="Zhirakovskaya E."/>
        </authorList>
    </citation>
    <scope>NUCLEOTIDE SEQUENCE</scope>
</reference>
<organism evidence="1">
    <name type="scientific">hydrothermal vent metagenome</name>
    <dbReference type="NCBI Taxonomy" id="652676"/>
    <lineage>
        <taxon>unclassified sequences</taxon>
        <taxon>metagenomes</taxon>
        <taxon>ecological metagenomes</taxon>
    </lineage>
</organism>
<dbReference type="EMBL" id="UOFB01000424">
    <property type="protein sequence ID" value="VAW50023.1"/>
    <property type="molecule type" value="Genomic_DNA"/>
</dbReference>
<gene>
    <name evidence="1" type="ORF">MNBD_GAMMA04-368</name>
</gene>
<accession>A0A3B0WCG0</accession>
<sequence length="182" mass="20702">MKKRLIMAGLLLSTLVNATDRPYFEGKVLTIPSIDVKSEAAVYQDVKFEYTQKNSWALLSFQRGKKIQEITQVNLIETNDFPKQVFLNISGVFNNGCQQLGQIATQITDNLIETSVFYNNEHINNPFCTMVMTPFSQAIPLPVYGLKAGTYHYNINHNFTGSFTLSRDNFFRNNSKTLNTVK</sequence>